<dbReference type="Proteomes" id="UP000218811">
    <property type="component" value="Unassembled WGS sequence"/>
</dbReference>
<feature type="region of interest" description="Disordered" evidence="1">
    <location>
        <begin position="111"/>
        <end position="178"/>
    </location>
</feature>
<dbReference type="EMBL" id="KB468135">
    <property type="protein sequence ID" value="PCH43037.1"/>
    <property type="molecule type" value="Genomic_DNA"/>
</dbReference>
<name>A0A2H3K3P1_WOLCO</name>
<dbReference type="STRING" id="742152.A0A2H3K3P1"/>
<feature type="compositionally biased region" description="Low complexity" evidence="1">
    <location>
        <begin position="113"/>
        <end position="123"/>
    </location>
</feature>
<evidence type="ECO:0000313" key="3">
    <source>
        <dbReference type="Proteomes" id="UP000218811"/>
    </source>
</evidence>
<feature type="region of interest" description="Disordered" evidence="1">
    <location>
        <begin position="1"/>
        <end position="30"/>
    </location>
</feature>
<reference evidence="2 3" key="1">
    <citation type="journal article" date="2012" name="Science">
        <title>The Paleozoic origin of enzymatic lignin decomposition reconstructed from 31 fungal genomes.</title>
        <authorList>
            <person name="Floudas D."/>
            <person name="Binder M."/>
            <person name="Riley R."/>
            <person name="Barry K."/>
            <person name="Blanchette R.A."/>
            <person name="Henrissat B."/>
            <person name="Martinez A.T."/>
            <person name="Otillar R."/>
            <person name="Spatafora J.W."/>
            <person name="Yadav J.S."/>
            <person name="Aerts A."/>
            <person name="Benoit I."/>
            <person name="Boyd A."/>
            <person name="Carlson A."/>
            <person name="Copeland A."/>
            <person name="Coutinho P.M."/>
            <person name="de Vries R.P."/>
            <person name="Ferreira P."/>
            <person name="Findley K."/>
            <person name="Foster B."/>
            <person name="Gaskell J."/>
            <person name="Glotzer D."/>
            <person name="Gorecki P."/>
            <person name="Heitman J."/>
            <person name="Hesse C."/>
            <person name="Hori C."/>
            <person name="Igarashi K."/>
            <person name="Jurgens J.A."/>
            <person name="Kallen N."/>
            <person name="Kersten P."/>
            <person name="Kohler A."/>
            <person name="Kuees U."/>
            <person name="Kumar T.K.A."/>
            <person name="Kuo A."/>
            <person name="LaButti K."/>
            <person name="Larrondo L.F."/>
            <person name="Lindquist E."/>
            <person name="Ling A."/>
            <person name="Lombard V."/>
            <person name="Lucas S."/>
            <person name="Lundell T."/>
            <person name="Martin R."/>
            <person name="McLaughlin D.J."/>
            <person name="Morgenstern I."/>
            <person name="Morin E."/>
            <person name="Murat C."/>
            <person name="Nagy L.G."/>
            <person name="Nolan M."/>
            <person name="Ohm R.A."/>
            <person name="Patyshakuliyeva A."/>
            <person name="Rokas A."/>
            <person name="Ruiz-Duenas F.J."/>
            <person name="Sabat G."/>
            <person name="Salamov A."/>
            <person name="Samejima M."/>
            <person name="Schmutz J."/>
            <person name="Slot J.C."/>
            <person name="St John F."/>
            <person name="Stenlid J."/>
            <person name="Sun H."/>
            <person name="Sun S."/>
            <person name="Syed K."/>
            <person name="Tsang A."/>
            <person name="Wiebenga A."/>
            <person name="Young D."/>
            <person name="Pisabarro A."/>
            <person name="Eastwood D.C."/>
            <person name="Martin F."/>
            <person name="Cullen D."/>
            <person name="Grigoriev I.V."/>
            <person name="Hibbett D.S."/>
        </authorList>
    </citation>
    <scope>NUCLEOTIDE SEQUENCE [LARGE SCALE GENOMIC DNA]</scope>
    <source>
        <strain evidence="2 3">MD-104</strain>
    </source>
</reference>
<feature type="region of interest" description="Disordered" evidence="1">
    <location>
        <begin position="44"/>
        <end position="98"/>
    </location>
</feature>
<proteinExistence type="predicted"/>
<dbReference type="AlphaFoldDB" id="A0A2H3K3P1"/>
<accession>A0A2H3K3P1</accession>
<gene>
    <name evidence="2" type="ORF">WOLCODRAFT_153089</name>
</gene>
<dbReference type="OrthoDB" id="3215163at2759"/>
<organism evidence="2 3">
    <name type="scientific">Wolfiporia cocos (strain MD-104)</name>
    <name type="common">Brown rot fungus</name>
    <dbReference type="NCBI Taxonomy" id="742152"/>
    <lineage>
        <taxon>Eukaryota</taxon>
        <taxon>Fungi</taxon>
        <taxon>Dikarya</taxon>
        <taxon>Basidiomycota</taxon>
        <taxon>Agaricomycotina</taxon>
        <taxon>Agaricomycetes</taxon>
        <taxon>Polyporales</taxon>
        <taxon>Phaeolaceae</taxon>
        <taxon>Wolfiporia</taxon>
    </lineage>
</organism>
<evidence type="ECO:0000256" key="1">
    <source>
        <dbReference type="SAM" id="MobiDB-lite"/>
    </source>
</evidence>
<sequence>MQGDDSTSRQRPAKRPRIAPPVGFAKSSNPVKITAPKFVSAFDDHRKSVWSPRGSTKPLSKSIQIAPSALPSSTQSKVLGESAPAPLTNRPLRPLKPPSLVLLPDLKYDRQASGSNKSSSKTSLLQPVALSGSNKDKPREALKGITARLVRPPSPPASKVPLKSAVAPPSYSSIPGSSRVPAHKLKSIFETNVARATDINSEHGAAELLGLYLQQHGHGHVDPLEREIQRGLGQSPEKKAKTTKNERYFRGGFAEQAKIRFSQGQTALALWQASLELEMRPASGRRPPSDMRLRVSTVLYTSSHADCQRPAHAPCLALVRGLAKTKGGGGEAMVTALLNFDGTVRPGVRFNDLTEVQAERDICLFRPWVEIDVAQGHANELPLLVGPLRDLLDVHVKDFGERGRVLFCTRFWIVPRTK</sequence>
<dbReference type="OMA" id="MAGETEH"/>
<feature type="compositionally biased region" description="Polar residues" evidence="1">
    <location>
        <begin position="53"/>
        <end position="77"/>
    </location>
</feature>
<keyword evidence="3" id="KW-1185">Reference proteome</keyword>
<evidence type="ECO:0000313" key="2">
    <source>
        <dbReference type="EMBL" id="PCH43037.1"/>
    </source>
</evidence>
<protein>
    <submittedName>
        <fullName evidence="2">Uncharacterized protein</fullName>
    </submittedName>
</protein>